<reference evidence="2 3" key="1">
    <citation type="submission" date="2024-02" db="EMBL/GenBank/DDBJ databases">
        <authorList>
            <consortium name="ELIXIR-Norway"/>
            <consortium name="Elixir Norway"/>
        </authorList>
    </citation>
    <scope>NUCLEOTIDE SEQUENCE [LARGE SCALE GENOMIC DNA]</scope>
</reference>
<dbReference type="InterPro" id="IPR003425">
    <property type="entry name" value="CCB3/YggT"/>
</dbReference>
<evidence type="ECO:0000313" key="2">
    <source>
        <dbReference type="EMBL" id="CAK9269089.1"/>
    </source>
</evidence>
<keyword evidence="1" id="KW-0472">Membrane</keyword>
<name>A0ABP0WQF6_9BRYO</name>
<evidence type="ECO:0000256" key="1">
    <source>
        <dbReference type="SAM" id="Phobius"/>
    </source>
</evidence>
<evidence type="ECO:0000313" key="3">
    <source>
        <dbReference type="Proteomes" id="UP001497444"/>
    </source>
</evidence>
<keyword evidence="3" id="KW-1185">Reference proteome</keyword>
<dbReference type="PANTHER" id="PTHR33219:SF14">
    <property type="entry name" value="PROTEIN COFACTOR ASSEMBLY OF COMPLEX C SUBUNIT B CCB3, CHLOROPLASTIC-RELATED"/>
    <property type="match status" value="1"/>
</dbReference>
<keyword evidence="1" id="KW-1133">Transmembrane helix</keyword>
<dbReference type="EMBL" id="OZ020097">
    <property type="protein sequence ID" value="CAK9269089.1"/>
    <property type="molecule type" value="Genomic_DNA"/>
</dbReference>
<accession>A0ABP0WQF6</accession>
<feature type="transmembrane region" description="Helical" evidence="1">
    <location>
        <begin position="187"/>
        <end position="213"/>
    </location>
</feature>
<protein>
    <submittedName>
        <fullName evidence="2">Uncharacterized protein</fullName>
    </submittedName>
</protein>
<gene>
    <name evidence="2" type="ORF">CSSPJE1EN1_LOCUS14567</name>
</gene>
<feature type="transmembrane region" description="Helical" evidence="1">
    <location>
        <begin position="234"/>
        <end position="261"/>
    </location>
</feature>
<dbReference type="Pfam" id="PF02325">
    <property type="entry name" value="CCB3_YggT"/>
    <property type="match status" value="1"/>
</dbReference>
<sequence>MATLAVPAAAPLVASLRRSNGVQQQHGGRVTSVVVVLPVATSNSNLSLASLHYGTGIHQHRWPGVVHISPLMTMRWLQARGSQLCEKLHNGRNSEAHEIQCQSSRAQHPHCLTCRSRLQQRVSSSSSWLGRSVMPLSSLRGFNSTRIYLSKRPIFVPAGEKRGGRDLVQSEPAPSAEMLQTVPPEAVMVGLTISCSLLGAMICASGASAMGVVDTTSFSLSGMTFLADLDPDTAKLAIGILGPLFASFNLLFIVRIVMSWYPQLPVGKFPFVVAYAPTEPVLGPTWRLIPPVGGVDVSPVIWLAILSFVSEILLGQQGLLVLLSQQQP</sequence>
<feature type="transmembrane region" description="Helical" evidence="1">
    <location>
        <begin position="300"/>
        <end position="323"/>
    </location>
</feature>
<proteinExistence type="predicted"/>
<dbReference type="Proteomes" id="UP001497444">
    <property type="component" value="Chromosome 2"/>
</dbReference>
<keyword evidence="1" id="KW-0812">Transmembrane</keyword>
<organism evidence="2 3">
    <name type="scientific">Sphagnum jensenii</name>
    <dbReference type="NCBI Taxonomy" id="128206"/>
    <lineage>
        <taxon>Eukaryota</taxon>
        <taxon>Viridiplantae</taxon>
        <taxon>Streptophyta</taxon>
        <taxon>Embryophyta</taxon>
        <taxon>Bryophyta</taxon>
        <taxon>Sphagnophytina</taxon>
        <taxon>Sphagnopsida</taxon>
        <taxon>Sphagnales</taxon>
        <taxon>Sphagnaceae</taxon>
        <taxon>Sphagnum</taxon>
    </lineage>
</organism>
<dbReference type="PANTHER" id="PTHR33219">
    <property type="entry name" value="YLMG HOMOLOG PROTEIN 2, CHLOROPLASTIC"/>
    <property type="match status" value="1"/>
</dbReference>